<keyword evidence="12" id="KW-1185">Reference proteome</keyword>
<dbReference type="EMBL" id="AP025739">
    <property type="protein sequence ID" value="BDI31342.1"/>
    <property type="molecule type" value="Genomic_DNA"/>
</dbReference>
<dbReference type="Proteomes" id="UP000287394">
    <property type="component" value="Chromosome"/>
</dbReference>
<evidence type="ECO:0000313" key="12">
    <source>
        <dbReference type="Proteomes" id="UP000287394"/>
    </source>
</evidence>
<dbReference type="GO" id="GO:0008320">
    <property type="term" value="F:protein transmembrane transporter activity"/>
    <property type="evidence" value="ECO:0007669"/>
    <property type="project" value="UniProtKB-UniRule"/>
</dbReference>
<dbReference type="PANTHER" id="PTHR42982">
    <property type="entry name" value="SEC-INDEPENDENT PROTEIN TRANSLOCASE PROTEIN TATA"/>
    <property type="match status" value="1"/>
</dbReference>
<evidence type="ECO:0000256" key="10">
    <source>
        <dbReference type="SAM" id="MobiDB-lite"/>
    </source>
</evidence>
<feature type="transmembrane region" description="Helical" evidence="9">
    <location>
        <begin position="6"/>
        <end position="26"/>
    </location>
</feature>
<evidence type="ECO:0000256" key="6">
    <source>
        <dbReference type="ARBA" id="ARBA00022989"/>
    </source>
</evidence>
<dbReference type="Gene3D" id="1.20.5.3310">
    <property type="match status" value="1"/>
</dbReference>
<dbReference type="InterPro" id="IPR003369">
    <property type="entry name" value="TatA/B/E"/>
</dbReference>
<evidence type="ECO:0000256" key="3">
    <source>
        <dbReference type="ARBA" id="ARBA00022475"/>
    </source>
</evidence>
<dbReference type="GO" id="GO:0033281">
    <property type="term" value="C:TAT protein transport complex"/>
    <property type="evidence" value="ECO:0007669"/>
    <property type="project" value="UniProtKB-UniRule"/>
</dbReference>
<evidence type="ECO:0000256" key="7">
    <source>
        <dbReference type="ARBA" id="ARBA00023010"/>
    </source>
</evidence>
<evidence type="ECO:0000313" key="11">
    <source>
        <dbReference type="EMBL" id="BDI31342.1"/>
    </source>
</evidence>
<comment type="subcellular location">
    <subcellularLocation>
        <location evidence="1 9">Cell membrane</location>
        <topology evidence="1 9">Single-pass membrane protein</topology>
    </subcellularLocation>
</comment>
<dbReference type="NCBIfam" id="TIGR01411">
    <property type="entry name" value="tatAE"/>
    <property type="match status" value="1"/>
</dbReference>
<organism evidence="11 12">
    <name type="scientific">Capsulimonas corticalis</name>
    <dbReference type="NCBI Taxonomy" id="2219043"/>
    <lineage>
        <taxon>Bacteria</taxon>
        <taxon>Bacillati</taxon>
        <taxon>Armatimonadota</taxon>
        <taxon>Armatimonadia</taxon>
        <taxon>Capsulimonadales</taxon>
        <taxon>Capsulimonadaceae</taxon>
        <taxon>Capsulimonas</taxon>
    </lineage>
</organism>
<name>A0A402CYH3_9BACT</name>
<evidence type="ECO:0000256" key="1">
    <source>
        <dbReference type="ARBA" id="ARBA00004162"/>
    </source>
</evidence>
<comment type="function">
    <text evidence="9">Part of the twin-arginine translocation (Tat) system that transports large folded proteins containing a characteristic twin-arginine motif in their signal peptide across membranes. TatA could form the protein-conducting channel of the Tat system.</text>
</comment>
<feature type="compositionally biased region" description="Basic and acidic residues" evidence="10">
    <location>
        <begin position="119"/>
        <end position="129"/>
    </location>
</feature>
<comment type="similarity">
    <text evidence="9">Belongs to the TatA/E family.</text>
</comment>
<dbReference type="HAMAP" id="MF_00236">
    <property type="entry name" value="TatA_E"/>
    <property type="match status" value="1"/>
</dbReference>
<evidence type="ECO:0000256" key="5">
    <source>
        <dbReference type="ARBA" id="ARBA00022927"/>
    </source>
</evidence>
<keyword evidence="4 9" id="KW-0812">Transmembrane</keyword>
<dbReference type="PANTHER" id="PTHR42982:SF1">
    <property type="entry name" value="SEC-INDEPENDENT PROTEIN TRANSLOCASE PROTEIN TATA"/>
    <property type="match status" value="1"/>
</dbReference>
<evidence type="ECO:0000256" key="8">
    <source>
        <dbReference type="ARBA" id="ARBA00023136"/>
    </source>
</evidence>
<dbReference type="InterPro" id="IPR006312">
    <property type="entry name" value="TatA/E"/>
</dbReference>
<keyword evidence="8 9" id="KW-0472">Membrane</keyword>
<evidence type="ECO:0000256" key="9">
    <source>
        <dbReference type="HAMAP-Rule" id="MF_00236"/>
    </source>
</evidence>
<protein>
    <recommendedName>
        <fullName evidence="9">Sec-independent protein translocase protein TatA</fullName>
    </recommendedName>
</protein>
<comment type="subunit">
    <text evidence="9">Forms a complex with TatC.</text>
</comment>
<evidence type="ECO:0000256" key="4">
    <source>
        <dbReference type="ARBA" id="ARBA00022692"/>
    </source>
</evidence>
<keyword evidence="3 9" id="KW-1003">Cell membrane</keyword>
<accession>A0A402CYH3</accession>
<keyword evidence="7 9" id="KW-0811">Translocation</keyword>
<dbReference type="KEGG" id="ccot:CCAX7_33930"/>
<keyword evidence="2 9" id="KW-0813">Transport</keyword>
<gene>
    <name evidence="9" type="primary">tatA</name>
    <name evidence="11" type="ORF">CCAX7_33930</name>
</gene>
<dbReference type="AlphaFoldDB" id="A0A402CYH3"/>
<sequence length="129" mass="13927">MIMPIAFGLGAPPEWIIIFAVALIVFGPKKLPEVGRQLGQAMKEFRKIADELTGAVHSVRDEVTSVATTARTDVESAYRGADRSPAIDQRDLMAPAFPETKSADRPIALKLSTAPISDAARDPQSEEHS</sequence>
<evidence type="ECO:0000256" key="2">
    <source>
        <dbReference type="ARBA" id="ARBA00022448"/>
    </source>
</evidence>
<dbReference type="Pfam" id="PF02416">
    <property type="entry name" value="TatA_B_E"/>
    <property type="match status" value="1"/>
</dbReference>
<keyword evidence="5 9" id="KW-0653">Protein transport</keyword>
<feature type="region of interest" description="Disordered" evidence="10">
    <location>
        <begin position="76"/>
        <end position="129"/>
    </location>
</feature>
<dbReference type="GO" id="GO:0043953">
    <property type="term" value="P:protein transport by the Tat complex"/>
    <property type="evidence" value="ECO:0007669"/>
    <property type="project" value="UniProtKB-UniRule"/>
</dbReference>
<keyword evidence="6 9" id="KW-1133">Transmembrane helix</keyword>
<reference evidence="11 12" key="1">
    <citation type="journal article" date="2019" name="Int. J. Syst. Evol. Microbiol.">
        <title>Capsulimonas corticalis gen. nov., sp. nov., an aerobic capsulated bacterium, of a novel bacterial order, Capsulimonadales ord. nov., of the class Armatimonadia of the phylum Armatimonadetes.</title>
        <authorList>
            <person name="Li J."/>
            <person name="Kudo C."/>
            <person name="Tonouchi A."/>
        </authorList>
    </citation>
    <scope>NUCLEOTIDE SEQUENCE [LARGE SCALE GENOMIC DNA]</scope>
    <source>
        <strain evidence="11 12">AX-7</strain>
    </source>
</reference>
<proteinExistence type="inferred from homology"/>